<dbReference type="RefSeq" id="WP_034247444.1">
    <property type="nucleotide sequence ID" value="NZ_AQRA01000017.1"/>
</dbReference>
<dbReference type="Gene3D" id="3.30.300.20">
    <property type="match status" value="1"/>
</dbReference>
<dbReference type="Proteomes" id="UP000023541">
    <property type="component" value="Unassembled WGS sequence"/>
</dbReference>
<accession>A0A023BMV8</accession>
<dbReference type="InterPro" id="IPR036102">
    <property type="entry name" value="OsmC/Ohrsf"/>
</dbReference>
<organism evidence="1 2">
    <name type="scientific">Aquimarina atlantica</name>
    <dbReference type="NCBI Taxonomy" id="1317122"/>
    <lineage>
        <taxon>Bacteria</taxon>
        <taxon>Pseudomonadati</taxon>
        <taxon>Bacteroidota</taxon>
        <taxon>Flavobacteriia</taxon>
        <taxon>Flavobacteriales</taxon>
        <taxon>Flavobacteriaceae</taxon>
        <taxon>Aquimarina</taxon>
    </lineage>
</organism>
<gene>
    <name evidence="1" type="ORF">ATO12_07805</name>
</gene>
<reference evidence="1 2" key="1">
    <citation type="submission" date="2014-04" db="EMBL/GenBank/DDBJ databases">
        <title>Aquimarina sp. 22II-S11-z7 Genome Sequencing.</title>
        <authorList>
            <person name="Lai Q."/>
        </authorList>
    </citation>
    <scope>NUCLEOTIDE SEQUENCE [LARGE SCALE GENOMIC DNA]</scope>
    <source>
        <strain evidence="1 2">22II-S11-z7</strain>
    </source>
</reference>
<dbReference type="AlphaFoldDB" id="A0A023BMV8"/>
<evidence type="ECO:0000313" key="2">
    <source>
        <dbReference type="Proteomes" id="UP000023541"/>
    </source>
</evidence>
<dbReference type="EMBL" id="AQRA01000017">
    <property type="protein sequence ID" value="EZH71400.1"/>
    <property type="molecule type" value="Genomic_DNA"/>
</dbReference>
<evidence type="ECO:0008006" key="3">
    <source>
        <dbReference type="Google" id="ProtNLM"/>
    </source>
</evidence>
<proteinExistence type="predicted"/>
<comment type="caution">
    <text evidence="1">The sequence shown here is derived from an EMBL/GenBank/DDBJ whole genome shotgun (WGS) entry which is preliminary data.</text>
</comment>
<dbReference type="SUPFAM" id="SSF82784">
    <property type="entry name" value="OsmC-like"/>
    <property type="match status" value="1"/>
</dbReference>
<dbReference type="InterPro" id="IPR015946">
    <property type="entry name" value="KH_dom-like_a/b"/>
</dbReference>
<dbReference type="InterPro" id="IPR003718">
    <property type="entry name" value="OsmC/Ohr_fam"/>
</dbReference>
<protein>
    <recommendedName>
        <fullName evidence="3">Osmotically inducible protein OsmC</fullName>
    </recommendedName>
</protein>
<keyword evidence="2" id="KW-1185">Reference proteome</keyword>
<sequence length="134" mass="14587">METIRITLGQISNTAMKLNNDSIKVIVDRPISQGGGGNGLMGGQYLLTGIGGCFCSTFFAAAQSRSFEVEGFQVDVIATKSEDLPKRFTDIQLDISYKKCSDPVVFKKLLKIAEMGCLSINTIKEGMGFKVHQK</sequence>
<evidence type="ECO:0000313" key="1">
    <source>
        <dbReference type="EMBL" id="EZH71400.1"/>
    </source>
</evidence>
<dbReference type="Pfam" id="PF02566">
    <property type="entry name" value="OsmC"/>
    <property type="match status" value="1"/>
</dbReference>
<dbReference type="STRING" id="1317122.ATO12_07805"/>
<dbReference type="OrthoDB" id="1162341at2"/>
<dbReference type="eggNOG" id="COG1765">
    <property type="taxonomic scope" value="Bacteria"/>
</dbReference>
<name>A0A023BMV8_9FLAO</name>